<name>A0A6A4TFX6_SCOMX</name>
<protein>
    <submittedName>
        <fullName evidence="2">Uncharacterized protein</fullName>
    </submittedName>
</protein>
<evidence type="ECO:0000313" key="2">
    <source>
        <dbReference type="EMBL" id="KAF0043729.1"/>
    </source>
</evidence>
<proteinExistence type="predicted"/>
<organism evidence="2 3">
    <name type="scientific">Scophthalmus maximus</name>
    <name type="common">Turbot</name>
    <name type="synonym">Psetta maxima</name>
    <dbReference type="NCBI Taxonomy" id="52904"/>
    <lineage>
        <taxon>Eukaryota</taxon>
        <taxon>Metazoa</taxon>
        <taxon>Chordata</taxon>
        <taxon>Craniata</taxon>
        <taxon>Vertebrata</taxon>
        <taxon>Euteleostomi</taxon>
        <taxon>Actinopterygii</taxon>
        <taxon>Neopterygii</taxon>
        <taxon>Teleostei</taxon>
        <taxon>Neoteleostei</taxon>
        <taxon>Acanthomorphata</taxon>
        <taxon>Carangaria</taxon>
        <taxon>Pleuronectiformes</taxon>
        <taxon>Pleuronectoidei</taxon>
        <taxon>Scophthalmidae</taxon>
        <taxon>Scophthalmus</taxon>
    </lineage>
</organism>
<reference evidence="2 3" key="1">
    <citation type="submission" date="2019-06" db="EMBL/GenBank/DDBJ databases">
        <title>Draft genomes of female and male turbot (Scophthalmus maximus).</title>
        <authorList>
            <person name="Xu H."/>
            <person name="Xu X.-W."/>
            <person name="Shao C."/>
            <person name="Chen S."/>
        </authorList>
    </citation>
    <scope>NUCLEOTIDE SEQUENCE [LARGE SCALE GENOMIC DNA]</scope>
    <source>
        <strain evidence="2">Ysfricsl-2016a</strain>
        <tissue evidence="2">Blood</tissue>
    </source>
</reference>
<dbReference type="Proteomes" id="UP000438429">
    <property type="component" value="Unassembled WGS sequence"/>
</dbReference>
<accession>A0A6A4TFX6</accession>
<dbReference type="EMBL" id="VEVO01000004">
    <property type="protein sequence ID" value="KAF0043729.1"/>
    <property type="molecule type" value="Genomic_DNA"/>
</dbReference>
<feature type="region of interest" description="Disordered" evidence="1">
    <location>
        <begin position="14"/>
        <end position="42"/>
    </location>
</feature>
<evidence type="ECO:0000313" key="3">
    <source>
        <dbReference type="Proteomes" id="UP000438429"/>
    </source>
</evidence>
<sequence>MERESWRALQSRCAIPAQPPTLQQPKMANHSPARIEDNKYGGPRENTDFCSLAKRTAPLRKHTFKQRREMAQPHQPCVSADVPYAALQKRTAVEFAFCHLLGNHGFCPYPNPTFFFAITVMVCEDQQLLWNFDRTLVSCFVSWWTSIGRFTSTPAQYELALMKSNEDLLSNLK</sequence>
<evidence type="ECO:0000256" key="1">
    <source>
        <dbReference type="SAM" id="MobiDB-lite"/>
    </source>
</evidence>
<dbReference type="AlphaFoldDB" id="A0A6A4TFX6"/>
<comment type="caution">
    <text evidence="2">The sequence shown here is derived from an EMBL/GenBank/DDBJ whole genome shotgun (WGS) entry which is preliminary data.</text>
</comment>
<gene>
    <name evidence="2" type="ORF">F2P81_005066</name>
</gene>